<evidence type="ECO:0000313" key="1">
    <source>
        <dbReference type="EMBL" id="KAK7323385.1"/>
    </source>
</evidence>
<organism evidence="1 2">
    <name type="scientific">Canavalia gladiata</name>
    <name type="common">Sword bean</name>
    <name type="synonym">Dolichos gladiatus</name>
    <dbReference type="NCBI Taxonomy" id="3824"/>
    <lineage>
        <taxon>Eukaryota</taxon>
        <taxon>Viridiplantae</taxon>
        <taxon>Streptophyta</taxon>
        <taxon>Embryophyta</taxon>
        <taxon>Tracheophyta</taxon>
        <taxon>Spermatophyta</taxon>
        <taxon>Magnoliopsida</taxon>
        <taxon>eudicotyledons</taxon>
        <taxon>Gunneridae</taxon>
        <taxon>Pentapetalae</taxon>
        <taxon>rosids</taxon>
        <taxon>fabids</taxon>
        <taxon>Fabales</taxon>
        <taxon>Fabaceae</taxon>
        <taxon>Papilionoideae</taxon>
        <taxon>50 kb inversion clade</taxon>
        <taxon>NPAAA clade</taxon>
        <taxon>indigoferoid/millettioid clade</taxon>
        <taxon>Phaseoleae</taxon>
        <taxon>Canavalia</taxon>
    </lineage>
</organism>
<dbReference type="AlphaFoldDB" id="A0AAN9KT04"/>
<protein>
    <submittedName>
        <fullName evidence="1">Uncharacterized protein</fullName>
    </submittedName>
</protein>
<reference evidence="1 2" key="1">
    <citation type="submission" date="2024-01" db="EMBL/GenBank/DDBJ databases">
        <title>The genomes of 5 underutilized Papilionoideae crops provide insights into root nodulation and disease resistanc.</title>
        <authorList>
            <person name="Jiang F."/>
        </authorList>
    </citation>
    <scope>NUCLEOTIDE SEQUENCE [LARGE SCALE GENOMIC DNA]</scope>
    <source>
        <strain evidence="1">LVBAO_FW01</strain>
        <tissue evidence="1">Leaves</tissue>
    </source>
</reference>
<gene>
    <name evidence="1" type="ORF">VNO77_26857</name>
</gene>
<keyword evidence="2" id="KW-1185">Reference proteome</keyword>
<dbReference type="EMBL" id="JAYMYQ010000006">
    <property type="protein sequence ID" value="KAK7323385.1"/>
    <property type="molecule type" value="Genomic_DNA"/>
</dbReference>
<accession>A0AAN9KT04</accession>
<evidence type="ECO:0000313" key="2">
    <source>
        <dbReference type="Proteomes" id="UP001367508"/>
    </source>
</evidence>
<comment type="caution">
    <text evidence="1">The sequence shown here is derived from an EMBL/GenBank/DDBJ whole genome shotgun (WGS) entry which is preliminary data.</text>
</comment>
<proteinExistence type="predicted"/>
<sequence length="85" mass="9571">MEKQNLRSSYAKYDGLCPDFRIVALMPICSCLKKETSPTGEERLIKTTDWGTIHLAKGTPGFITVADLIEVEIGVRPDPSNRFWN</sequence>
<dbReference type="Proteomes" id="UP001367508">
    <property type="component" value="Unassembled WGS sequence"/>
</dbReference>
<name>A0AAN9KT04_CANGL</name>